<protein>
    <submittedName>
        <fullName evidence="8">Putative L-ascorbate peroxidase 6, chloroplastic</fullName>
    </submittedName>
</protein>
<dbReference type="InterPro" id="IPR010255">
    <property type="entry name" value="Haem_peroxidase_sf"/>
</dbReference>
<evidence type="ECO:0000313" key="9">
    <source>
        <dbReference type="Proteomes" id="UP000251960"/>
    </source>
</evidence>
<sequence>MTTNFTEEDLKNSKFILADPSRSWPTGWHDAGTYDKNIFEWPKCSGANGSLRFKVELKHWANADLVNALKLIQPIKDKFSSVTYADLFQLASAIAIEEAGVPKIPMIYGTVDVIALDNARQRGGFLHLGPEFVFTIKRYPHI</sequence>
<evidence type="ECO:0000313" key="8">
    <source>
        <dbReference type="EMBL" id="PWZ33926.1"/>
    </source>
</evidence>
<dbReference type="AlphaFoldDB" id="A0A3L6FL51"/>
<dbReference type="PANTHER" id="PTHR31356">
    <property type="entry name" value="THYLAKOID LUMENAL 29 KDA PROTEIN, CHLOROPLASTIC-RELATED"/>
    <property type="match status" value="1"/>
</dbReference>
<dbReference type="PRINTS" id="PR00459">
    <property type="entry name" value="ASPEROXIDASE"/>
</dbReference>
<dbReference type="GO" id="GO:0034599">
    <property type="term" value="P:cellular response to oxidative stress"/>
    <property type="evidence" value="ECO:0007669"/>
    <property type="project" value="InterPro"/>
</dbReference>
<gene>
    <name evidence="8" type="primary">APX6_1</name>
    <name evidence="8" type="ORF">Zm00014a_005907</name>
</gene>
<evidence type="ECO:0000256" key="5">
    <source>
        <dbReference type="ARBA" id="ARBA00047994"/>
    </source>
</evidence>
<keyword evidence="8" id="KW-0575">Peroxidase</keyword>
<evidence type="ECO:0000256" key="2">
    <source>
        <dbReference type="ARBA" id="ARBA00022958"/>
    </source>
</evidence>
<evidence type="ECO:0000256" key="1">
    <source>
        <dbReference type="ARBA" id="ARBA00022837"/>
    </source>
</evidence>
<evidence type="ECO:0000256" key="3">
    <source>
        <dbReference type="ARBA" id="ARBA00023002"/>
    </source>
</evidence>
<evidence type="ECO:0000256" key="4">
    <source>
        <dbReference type="ARBA" id="ARBA00023324"/>
    </source>
</evidence>
<reference evidence="8 9" key="1">
    <citation type="journal article" date="2018" name="Nat. Genet.">
        <title>Extensive intraspecific gene order and gene structural variations between Mo17 and other maize genomes.</title>
        <authorList>
            <person name="Sun S."/>
            <person name="Zhou Y."/>
            <person name="Chen J."/>
            <person name="Shi J."/>
            <person name="Zhao H."/>
            <person name="Zhao H."/>
            <person name="Song W."/>
            <person name="Zhang M."/>
            <person name="Cui Y."/>
            <person name="Dong X."/>
            <person name="Liu H."/>
            <person name="Ma X."/>
            <person name="Jiao Y."/>
            <person name="Wang B."/>
            <person name="Wei X."/>
            <person name="Stein J.C."/>
            <person name="Glaubitz J.C."/>
            <person name="Lu F."/>
            <person name="Yu G."/>
            <person name="Liang C."/>
            <person name="Fengler K."/>
            <person name="Li B."/>
            <person name="Rafalski A."/>
            <person name="Schnable P.S."/>
            <person name="Ware D.H."/>
            <person name="Buckler E.S."/>
            <person name="Lai J."/>
        </authorList>
    </citation>
    <scope>NUCLEOTIDE SEQUENCE [LARGE SCALE GENOMIC DNA]</scope>
    <source>
        <strain evidence="9">cv. Missouri 17</strain>
        <tissue evidence="8">Seedling</tissue>
    </source>
</reference>
<evidence type="ECO:0000259" key="7">
    <source>
        <dbReference type="Pfam" id="PF00141"/>
    </source>
</evidence>
<comment type="caution">
    <text evidence="8">The sequence shown here is derived from an EMBL/GenBank/DDBJ whole genome shotgun (WGS) entry which is preliminary data.</text>
</comment>
<organism evidence="8 9">
    <name type="scientific">Zea mays</name>
    <name type="common">Maize</name>
    <dbReference type="NCBI Taxonomy" id="4577"/>
    <lineage>
        <taxon>Eukaryota</taxon>
        <taxon>Viridiplantae</taxon>
        <taxon>Streptophyta</taxon>
        <taxon>Embryophyta</taxon>
        <taxon>Tracheophyta</taxon>
        <taxon>Spermatophyta</taxon>
        <taxon>Magnoliopsida</taxon>
        <taxon>Liliopsida</taxon>
        <taxon>Poales</taxon>
        <taxon>Poaceae</taxon>
        <taxon>PACMAD clade</taxon>
        <taxon>Panicoideae</taxon>
        <taxon>Andropogonodae</taxon>
        <taxon>Andropogoneae</taxon>
        <taxon>Tripsacinae</taxon>
        <taxon>Zea</taxon>
    </lineage>
</organism>
<dbReference type="PANTHER" id="PTHR31356:SF1">
    <property type="entry name" value="L-ASCORBATE PEROXIDASE S, CHLOROPLASTIC_MITOCHONDRIAL"/>
    <property type="match status" value="1"/>
</dbReference>
<keyword evidence="1" id="KW-0106">Calcium</keyword>
<proteinExistence type="inferred from homology"/>
<dbReference type="SUPFAM" id="SSF48113">
    <property type="entry name" value="Heme-dependent peroxidases"/>
    <property type="match status" value="1"/>
</dbReference>
<dbReference type="ExpressionAtlas" id="A0A3L6FL51">
    <property type="expression patterns" value="baseline"/>
</dbReference>
<keyword evidence="2" id="KW-0630">Potassium</keyword>
<dbReference type="Gene3D" id="1.10.520.10">
    <property type="match status" value="1"/>
</dbReference>
<dbReference type="Pfam" id="PF00141">
    <property type="entry name" value="peroxidase"/>
    <property type="match status" value="1"/>
</dbReference>
<dbReference type="Proteomes" id="UP000251960">
    <property type="component" value="Chromosome 3"/>
</dbReference>
<evidence type="ECO:0000256" key="6">
    <source>
        <dbReference type="RuleBase" id="RU004241"/>
    </source>
</evidence>
<comment type="catalytic activity">
    <reaction evidence="5">
        <text>L-ascorbate + H2O2 = L-dehydroascorbate + 2 H2O</text>
        <dbReference type="Rhea" id="RHEA:22996"/>
        <dbReference type="ChEBI" id="CHEBI:15377"/>
        <dbReference type="ChEBI" id="CHEBI:16240"/>
        <dbReference type="ChEBI" id="CHEBI:38290"/>
        <dbReference type="ChEBI" id="CHEBI:58539"/>
        <dbReference type="EC" id="1.11.1.11"/>
    </reaction>
</comment>
<feature type="domain" description="Plant heme peroxidase family profile" evidence="7">
    <location>
        <begin position="28"/>
        <end position="113"/>
    </location>
</feature>
<keyword evidence="4" id="KW-0376">Hydrogen peroxide</keyword>
<dbReference type="GO" id="GO:0020037">
    <property type="term" value="F:heme binding"/>
    <property type="evidence" value="ECO:0007669"/>
    <property type="project" value="InterPro"/>
</dbReference>
<dbReference type="GO" id="GO:0016688">
    <property type="term" value="F:L-ascorbate peroxidase activity"/>
    <property type="evidence" value="ECO:0007669"/>
    <property type="project" value="UniProtKB-EC"/>
</dbReference>
<dbReference type="EMBL" id="NCVQ01000004">
    <property type="protein sequence ID" value="PWZ33926.1"/>
    <property type="molecule type" value="Genomic_DNA"/>
</dbReference>
<dbReference type="InterPro" id="IPR044831">
    <property type="entry name" value="Ccp1-like"/>
</dbReference>
<dbReference type="InterPro" id="IPR002207">
    <property type="entry name" value="Peroxidase_I"/>
</dbReference>
<keyword evidence="3" id="KW-0560">Oxidoreductase</keyword>
<comment type="similarity">
    <text evidence="6">Belongs to the peroxidase family.</text>
</comment>
<dbReference type="GO" id="GO:0042744">
    <property type="term" value="P:hydrogen peroxide catabolic process"/>
    <property type="evidence" value="ECO:0007669"/>
    <property type="project" value="UniProtKB-KW"/>
</dbReference>
<accession>A0A3L6FL51</accession>
<name>A0A3L6FL51_MAIZE</name>
<dbReference type="InterPro" id="IPR002016">
    <property type="entry name" value="Haem_peroxidase"/>
</dbReference>